<feature type="domain" description="Arrestin C-terminal-like" evidence="2">
    <location>
        <begin position="213"/>
        <end position="421"/>
    </location>
</feature>
<gene>
    <name evidence="3" type="ORF">EDB92DRAFT_1943226</name>
</gene>
<dbReference type="InterPro" id="IPR014752">
    <property type="entry name" value="Arrestin-like_C"/>
</dbReference>
<reference evidence="3" key="1">
    <citation type="submission" date="2022-01" db="EMBL/GenBank/DDBJ databases">
        <title>Comparative genomics reveals a dynamic genome evolution in the ectomycorrhizal milk-cap (Lactarius) mushrooms.</title>
        <authorList>
            <consortium name="DOE Joint Genome Institute"/>
            <person name="Lebreton A."/>
            <person name="Tang N."/>
            <person name="Kuo A."/>
            <person name="LaButti K."/>
            <person name="Drula E."/>
            <person name="Barry K."/>
            <person name="Clum A."/>
            <person name="Lipzen A."/>
            <person name="Mousain D."/>
            <person name="Ng V."/>
            <person name="Wang R."/>
            <person name="Wang X."/>
            <person name="Dai Y."/>
            <person name="Henrissat B."/>
            <person name="Grigoriev I.V."/>
            <person name="Guerin-Laguette A."/>
            <person name="Yu F."/>
            <person name="Martin F.M."/>
        </authorList>
    </citation>
    <scope>NUCLEOTIDE SEQUENCE</scope>
    <source>
        <strain evidence="3">QP</strain>
    </source>
</reference>
<feature type="region of interest" description="Disordered" evidence="1">
    <location>
        <begin position="702"/>
        <end position="744"/>
    </location>
</feature>
<dbReference type="SUPFAM" id="SSF81296">
    <property type="entry name" value="E set domains"/>
    <property type="match status" value="1"/>
</dbReference>
<dbReference type="SMART" id="SM01017">
    <property type="entry name" value="Arrestin_C"/>
    <property type="match status" value="1"/>
</dbReference>
<dbReference type="PANTHER" id="PTHR11188:SF17">
    <property type="entry name" value="FI21816P1"/>
    <property type="match status" value="1"/>
</dbReference>
<evidence type="ECO:0000256" key="1">
    <source>
        <dbReference type="SAM" id="MobiDB-lite"/>
    </source>
</evidence>
<evidence type="ECO:0000313" key="4">
    <source>
        <dbReference type="Proteomes" id="UP001201163"/>
    </source>
</evidence>
<dbReference type="GO" id="GO:0070086">
    <property type="term" value="P:ubiquitin-dependent endocytosis"/>
    <property type="evidence" value="ECO:0007669"/>
    <property type="project" value="TreeGrafter"/>
</dbReference>
<dbReference type="InterPro" id="IPR050357">
    <property type="entry name" value="Arrestin_domain-protein"/>
</dbReference>
<feature type="region of interest" description="Disordered" evidence="1">
    <location>
        <begin position="541"/>
        <end position="592"/>
    </location>
</feature>
<feature type="compositionally biased region" description="Basic residues" evidence="1">
    <location>
        <begin position="628"/>
        <end position="649"/>
    </location>
</feature>
<dbReference type="GO" id="GO:0031625">
    <property type="term" value="F:ubiquitin protein ligase binding"/>
    <property type="evidence" value="ECO:0007669"/>
    <property type="project" value="TreeGrafter"/>
</dbReference>
<name>A0AAD4QFL2_9AGAM</name>
<dbReference type="Pfam" id="PF02752">
    <property type="entry name" value="Arrestin_C"/>
    <property type="match status" value="1"/>
</dbReference>
<sequence length="744" mass="81136">MTSTESLSHEPLPDSTRTGTEVDLLASALHHALQGVTPPRHTDPALKHSSIEIIVDSDTLILRGTGAEVSPALLSGYVVLHLAESTPVKQITLQFRGKAKLPPLANEPFSNSAMTYTLCNHEWSFLEGEKKHSHTLKAGRHLFPFQLHVGGSLPSTLYTDAYGGASVAYKLRAIATRPGFAHNLHTQQAITLLRSFGPDAFEYQQSLEIENTWPEKLMYSIMIPHKAWAAGDNLTAIVKFSPLAKGVRVLSVVTTLNETIKTSARSSRQESTKALIEVMHEFHNGQAVYVVHRDQDRDQDHSPRTRSRVHSGPTTPGASGGSLPLHSPEASPSTSTRPVLPRTESRSEIHSAPVAVDFELSEGDIATRLEICLPAFTTPTHTLEPIIASHRIRWNIHIANLDGHTSKLRCSLPLHILDGRLLDEAISATAATRQLLLGGPEVPDEQDPDTVLPSYPSHIRDRVANVYMPDQAALRVTNPWLQHGISPVQQHETDHDGRHSSPTSGAHTPLEAYYVPSSLGGHGDPELEYVNSELLLSLSQNAPRPVVESPSSRPGSSRASRAPSRTHSPSPDREREREPRSRRSSGGSSVELGASTFVHESNSASRNLHGVFHVTMKPLTSLSFAIPTRHHPHTHPHSPLHQPLHHLQPHQHSPPPRTVPVTSHSLLHRAFTEVPDYGISSRGFLGGGVTPLETLQGLPSYEEAEMQRSRSESDLAAMAHQRPDPSSRLAVTGPPSPSSTLPVS</sequence>
<feature type="region of interest" description="Disordered" evidence="1">
    <location>
        <begin position="488"/>
        <end position="519"/>
    </location>
</feature>
<accession>A0AAD4QFL2</accession>
<evidence type="ECO:0000313" key="3">
    <source>
        <dbReference type="EMBL" id="KAH8995749.1"/>
    </source>
</evidence>
<organism evidence="3 4">
    <name type="scientific">Lactarius akahatsu</name>
    <dbReference type="NCBI Taxonomy" id="416441"/>
    <lineage>
        <taxon>Eukaryota</taxon>
        <taxon>Fungi</taxon>
        <taxon>Dikarya</taxon>
        <taxon>Basidiomycota</taxon>
        <taxon>Agaricomycotina</taxon>
        <taxon>Agaricomycetes</taxon>
        <taxon>Russulales</taxon>
        <taxon>Russulaceae</taxon>
        <taxon>Lactarius</taxon>
    </lineage>
</organism>
<dbReference type="GO" id="GO:0005829">
    <property type="term" value="C:cytosol"/>
    <property type="evidence" value="ECO:0007669"/>
    <property type="project" value="TreeGrafter"/>
</dbReference>
<keyword evidence="4" id="KW-1185">Reference proteome</keyword>
<dbReference type="InterPro" id="IPR014756">
    <property type="entry name" value="Ig_E-set"/>
</dbReference>
<dbReference type="GO" id="GO:0005886">
    <property type="term" value="C:plasma membrane"/>
    <property type="evidence" value="ECO:0007669"/>
    <property type="project" value="TreeGrafter"/>
</dbReference>
<feature type="compositionally biased region" description="Basic and acidic residues" evidence="1">
    <location>
        <begin position="294"/>
        <end position="303"/>
    </location>
</feature>
<dbReference type="Gene3D" id="2.60.40.640">
    <property type="match status" value="1"/>
</dbReference>
<dbReference type="Pfam" id="PF00339">
    <property type="entry name" value="Arrestin_N"/>
    <property type="match status" value="1"/>
</dbReference>
<dbReference type="InterPro" id="IPR011021">
    <property type="entry name" value="Arrestin-like_N"/>
</dbReference>
<dbReference type="AlphaFoldDB" id="A0AAD4QFL2"/>
<feature type="compositionally biased region" description="Low complexity" evidence="1">
    <location>
        <begin position="542"/>
        <end position="569"/>
    </location>
</feature>
<dbReference type="EMBL" id="JAKELL010000011">
    <property type="protein sequence ID" value="KAH8995749.1"/>
    <property type="molecule type" value="Genomic_DNA"/>
</dbReference>
<feature type="region of interest" description="Disordered" evidence="1">
    <location>
        <begin position="628"/>
        <end position="660"/>
    </location>
</feature>
<feature type="region of interest" description="Disordered" evidence="1">
    <location>
        <begin position="294"/>
        <end position="348"/>
    </location>
</feature>
<feature type="compositionally biased region" description="Basic and acidic residues" evidence="1">
    <location>
        <begin position="570"/>
        <end position="581"/>
    </location>
</feature>
<dbReference type="GO" id="GO:0030674">
    <property type="term" value="F:protein-macromolecule adaptor activity"/>
    <property type="evidence" value="ECO:0007669"/>
    <property type="project" value="TreeGrafter"/>
</dbReference>
<dbReference type="PANTHER" id="PTHR11188">
    <property type="entry name" value="ARRESTIN DOMAIN CONTAINING PROTEIN"/>
    <property type="match status" value="1"/>
</dbReference>
<dbReference type="Proteomes" id="UP001201163">
    <property type="component" value="Unassembled WGS sequence"/>
</dbReference>
<dbReference type="InterPro" id="IPR011022">
    <property type="entry name" value="Arrestin_C-like"/>
</dbReference>
<proteinExistence type="predicted"/>
<comment type="caution">
    <text evidence="3">The sequence shown here is derived from an EMBL/GenBank/DDBJ whole genome shotgun (WGS) entry which is preliminary data.</text>
</comment>
<protein>
    <recommendedName>
        <fullName evidence="2">Arrestin C-terminal-like domain-containing protein</fullName>
    </recommendedName>
</protein>
<evidence type="ECO:0000259" key="2">
    <source>
        <dbReference type="SMART" id="SM01017"/>
    </source>
</evidence>